<dbReference type="Proteomes" id="UP001477672">
    <property type="component" value="Unassembled WGS sequence"/>
</dbReference>
<gene>
    <name evidence="1" type="ORF">WMO24_12095</name>
</gene>
<sequence length="504" mass="59807">MVIPEFDKLVDGLYAYWGEDLAEFFIYQAEQVKKLMHGEDELATWVNLLKFDFWNWIKTDASLDIHNTIVNIQTILSWEKEELFDFLWQTYEENLWYCMRGVGEALVSATSDDENVIWTVGYNQFCYEIFRPFLKGAEEKYTDFKRNISKLYHKNKTLVGFVSQGDVYDVQQVIETESRRFRNAFMSYAELRKDELFLCGVKNYERNPTVQNDLLSNYSKEEHSNLVKGWSPKIISRFAYHTNVLFYYASTPTPKYIKGPRDLENKRSVSIKEGDKDCSLEILREELILRSFANLVQQVYDIENTQKALSTASMLLNYARSGWRVYKSALRNGRPPLEELEKRCNSHDLKRWGQFRYRYLWKNVYYRYIMLLEQNQASDITDTFPKRERAVWRKRLQTAFPKIEGITIFEWLESLPTPTCRKQWEETIGDLYHYQHHQMEVIDENRVNSVVSQLVTLANRFICAIQHFFFVNFYIVGGSDQLPPDAFLKVLDSLLDVHQIRDNS</sequence>
<organism evidence="1 2">
    <name type="scientific">Ruthenibacterium intestinale</name>
    <dbReference type="NCBI Taxonomy" id="3133163"/>
    <lineage>
        <taxon>Bacteria</taxon>
        <taxon>Bacillati</taxon>
        <taxon>Bacillota</taxon>
        <taxon>Clostridia</taxon>
        <taxon>Eubacteriales</taxon>
        <taxon>Oscillospiraceae</taxon>
        <taxon>Ruthenibacterium</taxon>
    </lineage>
</organism>
<dbReference type="RefSeq" id="WP_349216673.1">
    <property type="nucleotide sequence ID" value="NZ_JBBMFA010000101.1"/>
</dbReference>
<evidence type="ECO:0000313" key="1">
    <source>
        <dbReference type="EMBL" id="MEQ2521163.1"/>
    </source>
</evidence>
<proteinExistence type="predicted"/>
<protein>
    <submittedName>
        <fullName evidence="1">Uncharacterized protein</fullName>
    </submittedName>
</protein>
<name>A0ABV1GH88_9FIRM</name>
<comment type="caution">
    <text evidence="1">The sequence shown here is derived from an EMBL/GenBank/DDBJ whole genome shotgun (WGS) entry which is preliminary data.</text>
</comment>
<keyword evidence="2" id="KW-1185">Reference proteome</keyword>
<accession>A0ABV1GH88</accession>
<dbReference type="EMBL" id="JBBMFA010000101">
    <property type="protein sequence ID" value="MEQ2521163.1"/>
    <property type="molecule type" value="Genomic_DNA"/>
</dbReference>
<reference evidence="1 2" key="1">
    <citation type="submission" date="2024-03" db="EMBL/GenBank/DDBJ databases">
        <title>Human intestinal bacterial collection.</title>
        <authorList>
            <person name="Pauvert C."/>
            <person name="Hitch T.C.A."/>
            <person name="Clavel T."/>
        </authorList>
    </citation>
    <scope>NUCLEOTIDE SEQUENCE [LARGE SCALE GENOMIC DNA]</scope>
    <source>
        <strain evidence="1 2">CLA-JM-H11</strain>
    </source>
</reference>
<evidence type="ECO:0000313" key="2">
    <source>
        <dbReference type="Proteomes" id="UP001477672"/>
    </source>
</evidence>